<protein>
    <recommendedName>
        <fullName evidence="4">TadE-like protein</fullName>
    </recommendedName>
</protein>
<sequence>MRLINHIRKGLRRFCRGSEGGLSVEAVVILPLMMLGFGLTATYYDAFRARTANVKAAYTVGDLLSRQKEPIDQEFIDGLADIFDYLTDDTDQSWIRVSVVSWSVSQDKLLLKWSKVSGTSPDPVLTQEDIENMADRIPVMADGDTIILVETHMDYSSVLEQLPFYTKWLNSGIEFDNFVVTSPRFVPKLEFTS</sequence>
<gene>
    <name evidence="2" type="ORF">PSA7680_02912</name>
</gene>
<dbReference type="OrthoDB" id="7876207at2"/>
<organism evidence="2 3">
    <name type="scientific">Pseudoruegeria aquimaris</name>
    <dbReference type="NCBI Taxonomy" id="393663"/>
    <lineage>
        <taxon>Bacteria</taxon>
        <taxon>Pseudomonadati</taxon>
        <taxon>Pseudomonadota</taxon>
        <taxon>Alphaproteobacteria</taxon>
        <taxon>Rhodobacterales</taxon>
        <taxon>Roseobacteraceae</taxon>
        <taxon>Pseudoruegeria</taxon>
    </lineage>
</organism>
<evidence type="ECO:0000256" key="1">
    <source>
        <dbReference type="SAM" id="Phobius"/>
    </source>
</evidence>
<evidence type="ECO:0000313" key="3">
    <source>
        <dbReference type="Proteomes" id="UP000193409"/>
    </source>
</evidence>
<accession>A0A1Y5T7P7</accession>
<reference evidence="2 3" key="1">
    <citation type="submission" date="2017-03" db="EMBL/GenBank/DDBJ databases">
        <authorList>
            <person name="Afonso C.L."/>
            <person name="Miller P.J."/>
            <person name="Scott M.A."/>
            <person name="Spackman E."/>
            <person name="Goraichik I."/>
            <person name="Dimitrov K.M."/>
            <person name="Suarez D.L."/>
            <person name="Swayne D.E."/>
        </authorList>
    </citation>
    <scope>NUCLEOTIDE SEQUENCE [LARGE SCALE GENOMIC DNA]</scope>
    <source>
        <strain evidence="2 3">CECT 7680</strain>
    </source>
</reference>
<evidence type="ECO:0008006" key="4">
    <source>
        <dbReference type="Google" id="ProtNLM"/>
    </source>
</evidence>
<proteinExistence type="predicted"/>
<evidence type="ECO:0000313" key="2">
    <source>
        <dbReference type="EMBL" id="SLN55857.1"/>
    </source>
</evidence>
<keyword evidence="1" id="KW-0472">Membrane</keyword>
<keyword evidence="3" id="KW-1185">Reference proteome</keyword>
<dbReference type="EMBL" id="FWFQ01000023">
    <property type="protein sequence ID" value="SLN55857.1"/>
    <property type="molecule type" value="Genomic_DNA"/>
</dbReference>
<dbReference type="AlphaFoldDB" id="A0A1Y5T7P7"/>
<dbReference type="RefSeq" id="WP_085869447.1">
    <property type="nucleotide sequence ID" value="NZ_FWFQ01000023.1"/>
</dbReference>
<keyword evidence="1" id="KW-0812">Transmembrane</keyword>
<dbReference type="Proteomes" id="UP000193409">
    <property type="component" value="Unassembled WGS sequence"/>
</dbReference>
<feature type="transmembrane region" description="Helical" evidence="1">
    <location>
        <begin position="21"/>
        <end position="44"/>
    </location>
</feature>
<name>A0A1Y5T7P7_9RHOB</name>
<keyword evidence="1" id="KW-1133">Transmembrane helix</keyword>